<comment type="similarity">
    <text evidence="1 2">Belongs to the phospholipid scramblase family.</text>
</comment>
<evidence type="ECO:0000256" key="1">
    <source>
        <dbReference type="ARBA" id="ARBA00005350"/>
    </source>
</evidence>
<dbReference type="RefSeq" id="XP_005714471.1">
    <property type="nucleotide sequence ID" value="XM_005714414.1"/>
</dbReference>
<dbReference type="Proteomes" id="UP000012073">
    <property type="component" value="Unassembled WGS sequence"/>
</dbReference>
<sequence length="160" mass="17969">MVTRRVARGVKRLVPRLLATRHSSVSRTWQPSVFQFLTTCRSRGLTSLSHDRISFLTCERRRWRQETAIGQKRQTGTATASEVSKPSAIEELSGRDLVLSPPALVVTREYEWANILVGFEQANKYTIRAAPGGQVVGYLAEVTICWACNNQKYSQDSSPI</sequence>
<proteinExistence type="inferred from homology"/>
<accession>R7Q7X7</accession>
<dbReference type="Gramene" id="CDF34652">
    <property type="protein sequence ID" value="CDF34652"/>
    <property type="gene ID" value="CHC_T00003356001"/>
</dbReference>
<protein>
    <recommendedName>
        <fullName evidence="2">Phospholipid scramblase</fullName>
    </recommendedName>
</protein>
<evidence type="ECO:0000313" key="4">
    <source>
        <dbReference type="Proteomes" id="UP000012073"/>
    </source>
</evidence>
<dbReference type="InterPro" id="IPR005552">
    <property type="entry name" value="Scramblase"/>
</dbReference>
<dbReference type="OrthoDB" id="191150at2759"/>
<keyword evidence="4" id="KW-1185">Reference proteome</keyword>
<dbReference type="EMBL" id="HG001704">
    <property type="protein sequence ID" value="CDF34652.1"/>
    <property type="molecule type" value="Genomic_DNA"/>
</dbReference>
<evidence type="ECO:0000256" key="2">
    <source>
        <dbReference type="RuleBase" id="RU363116"/>
    </source>
</evidence>
<dbReference type="KEGG" id="ccp:CHC_T00003356001"/>
<evidence type="ECO:0000313" key="3">
    <source>
        <dbReference type="EMBL" id="CDF34652.1"/>
    </source>
</evidence>
<gene>
    <name evidence="3" type="ORF">CHC_T00003356001</name>
</gene>
<name>R7Q7X7_CHOCR</name>
<dbReference type="Pfam" id="PF03803">
    <property type="entry name" value="Scramblase"/>
    <property type="match status" value="1"/>
</dbReference>
<dbReference type="AlphaFoldDB" id="R7Q7X7"/>
<dbReference type="GeneID" id="17322188"/>
<dbReference type="GO" id="GO:0017128">
    <property type="term" value="F:phospholipid scramblase activity"/>
    <property type="evidence" value="ECO:0007669"/>
    <property type="project" value="InterPro"/>
</dbReference>
<organism evidence="3 4">
    <name type="scientific">Chondrus crispus</name>
    <name type="common">Carrageen Irish moss</name>
    <name type="synonym">Polymorpha crispa</name>
    <dbReference type="NCBI Taxonomy" id="2769"/>
    <lineage>
        <taxon>Eukaryota</taxon>
        <taxon>Rhodophyta</taxon>
        <taxon>Florideophyceae</taxon>
        <taxon>Rhodymeniophycidae</taxon>
        <taxon>Gigartinales</taxon>
        <taxon>Gigartinaceae</taxon>
        <taxon>Chondrus</taxon>
    </lineage>
</organism>
<reference evidence="4" key="1">
    <citation type="journal article" date="2013" name="Proc. Natl. Acad. Sci. U.S.A.">
        <title>Genome structure and metabolic features in the red seaweed Chondrus crispus shed light on evolution of the Archaeplastida.</title>
        <authorList>
            <person name="Collen J."/>
            <person name="Porcel B."/>
            <person name="Carre W."/>
            <person name="Ball S.G."/>
            <person name="Chaparro C."/>
            <person name="Tonon T."/>
            <person name="Barbeyron T."/>
            <person name="Michel G."/>
            <person name="Noel B."/>
            <person name="Valentin K."/>
            <person name="Elias M."/>
            <person name="Artiguenave F."/>
            <person name="Arun A."/>
            <person name="Aury J.M."/>
            <person name="Barbosa-Neto J.F."/>
            <person name="Bothwell J.H."/>
            <person name="Bouget F.Y."/>
            <person name="Brillet L."/>
            <person name="Cabello-Hurtado F."/>
            <person name="Capella-Gutierrez S."/>
            <person name="Charrier B."/>
            <person name="Cladiere L."/>
            <person name="Cock J.M."/>
            <person name="Coelho S.M."/>
            <person name="Colleoni C."/>
            <person name="Czjzek M."/>
            <person name="Da Silva C."/>
            <person name="Delage L."/>
            <person name="Denoeud F."/>
            <person name="Deschamps P."/>
            <person name="Dittami S.M."/>
            <person name="Gabaldon T."/>
            <person name="Gachon C.M."/>
            <person name="Groisillier A."/>
            <person name="Herve C."/>
            <person name="Jabbari K."/>
            <person name="Katinka M."/>
            <person name="Kloareg B."/>
            <person name="Kowalczyk N."/>
            <person name="Labadie K."/>
            <person name="Leblanc C."/>
            <person name="Lopez P.J."/>
            <person name="McLachlan D.H."/>
            <person name="Meslet-Cladiere L."/>
            <person name="Moustafa A."/>
            <person name="Nehr Z."/>
            <person name="Nyvall Collen P."/>
            <person name="Panaud O."/>
            <person name="Partensky F."/>
            <person name="Poulain J."/>
            <person name="Rensing S.A."/>
            <person name="Rousvoal S."/>
            <person name="Samson G."/>
            <person name="Symeonidi A."/>
            <person name="Weissenbach J."/>
            <person name="Zambounis A."/>
            <person name="Wincker P."/>
            <person name="Boyen C."/>
        </authorList>
    </citation>
    <scope>NUCLEOTIDE SEQUENCE [LARGE SCALE GENOMIC DNA]</scope>
    <source>
        <strain evidence="4">cv. Stackhouse</strain>
    </source>
</reference>